<organism evidence="2 3">
    <name type="scientific">Prochlorococcus marinus (strain MIT 9312)</name>
    <dbReference type="NCBI Taxonomy" id="74546"/>
    <lineage>
        <taxon>Bacteria</taxon>
        <taxon>Bacillati</taxon>
        <taxon>Cyanobacteriota</taxon>
        <taxon>Cyanophyceae</taxon>
        <taxon>Synechococcales</taxon>
        <taxon>Prochlorococcaceae</taxon>
        <taxon>Prochlorococcus</taxon>
    </lineage>
</organism>
<name>Q319D2_PROM9</name>
<proteinExistence type="predicted"/>
<dbReference type="KEGG" id="pmi:PMT9312_1453"/>
<dbReference type="RefSeq" id="WP_011376997.1">
    <property type="nucleotide sequence ID" value="NC_007577.1"/>
</dbReference>
<feature type="transmembrane region" description="Helical" evidence="1">
    <location>
        <begin position="84"/>
        <end position="110"/>
    </location>
</feature>
<feature type="transmembrane region" description="Helical" evidence="1">
    <location>
        <begin position="116"/>
        <end position="138"/>
    </location>
</feature>
<keyword evidence="1" id="KW-1133">Transmembrane helix</keyword>
<dbReference type="STRING" id="74546.PMT9312_1453"/>
<reference evidence="3" key="1">
    <citation type="submission" date="2005-07" db="EMBL/GenBank/DDBJ databases">
        <title>Complete sequence of Prochlorococcus marinus str. MIT 9312.</title>
        <authorList>
            <consortium name="US DOE Joint Genome Institute"/>
            <person name="Copeland A."/>
            <person name="Lucas S."/>
            <person name="Lapidus A."/>
            <person name="Barry K."/>
            <person name="Detter J.C."/>
            <person name="Glavina T."/>
            <person name="Hammon N."/>
            <person name="Israni S."/>
            <person name="Pitluck S."/>
            <person name="Thiel J."/>
            <person name="Schmutz J."/>
            <person name="Larimer F."/>
            <person name="Land M."/>
            <person name="Kyrpides N."/>
            <person name="Lykidis A."/>
            <person name="Richardson P."/>
        </authorList>
    </citation>
    <scope>NUCLEOTIDE SEQUENCE [LARGE SCALE GENOMIC DNA]</scope>
    <source>
        <strain evidence="3">MIT 9312</strain>
    </source>
</reference>
<dbReference type="HOGENOM" id="CLU_120948_0_0_3"/>
<evidence type="ECO:0000256" key="1">
    <source>
        <dbReference type="SAM" id="Phobius"/>
    </source>
</evidence>
<dbReference type="Proteomes" id="UP000002715">
    <property type="component" value="Chromosome"/>
</dbReference>
<dbReference type="AlphaFoldDB" id="Q319D2"/>
<evidence type="ECO:0000313" key="3">
    <source>
        <dbReference type="Proteomes" id="UP000002715"/>
    </source>
</evidence>
<keyword evidence="1" id="KW-0472">Membrane</keyword>
<evidence type="ECO:0000313" key="2">
    <source>
        <dbReference type="EMBL" id="ABB50513.1"/>
    </source>
</evidence>
<gene>
    <name evidence="2" type="ordered locus">PMT9312_1453</name>
</gene>
<sequence length="188" mass="21120">MTKSIVIFEDLEKCIQLFNVFKEKSVLLQEAILIPPSNAKISPDKTKLLNESANNFIKSQLIEEIRILNPKLDRKLRQKDMSRWLMPFGFIAGIAFTNMTNLSTFSFLGLNNIGETLIGGLLGMGSGYLGSVFSAASINLNRNKELRSIINLNKEGKWLVMLENQIGTELPWALIKQSEAKDIIFLEG</sequence>
<dbReference type="eggNOG" id="ENOG5033Z3Z">
    <property type="taxonomic scope" value="Bacteria"/>
</dbReference>
<keyword evidence="1" id="KW-0812">Transmembrane</keyword>
<accession>Q319D2</accession>
<dbReference type="OrthoDB" id="428329at2"/>
<dbReference type="EMBL" id="CP000111">
    <property type="protein sequence ID" value="ABB50513.1"/>
    <property type="molecule type" value="Genomic_DNA"/>
</dbReference>
<protein>
    <submittedName>
        <fullName evidence="2">Uncharacterized protein</fullName>
    </submittedName>
</protein>